<feature type="transmembrane region" description="Helical" evidence="9">
    <location>
        <begin position="292"/>
        <end position="311"/>
    </location>
</feature>
<sequence length="509" mass="53362">MSSWLTSLTRRKSSRIPRRSRSVSRGASTSAPRGLRGVLFKAQSILGGQASTLTIGTFLFLTVITTTLLMLPAAAASGEATHLADAMFTAVSAICVTGLTTVDMATHWSPFGHTVVFLAMQIGGIGVMTLATLLAVIASKRLGLSARKMIAGDVDPSRLHGREGLDGHGMRLGDVKGLLRTVLISVIAIEAALAAIIIPRLLIAGLDPVDALWQGGYLAVSAFTNTGFVPLVDGLSPFANDAVMVFTIGIGVFLGSLGFPVIYALARAIKTSRRRRRGLTLSHGRVGMHAKLTLATTTILLVVGALAIAALEWGNEKTLGTQDVAYRPMTALFTSMMSRSGGFNTVDTSEFGGATLLVLDMLMFVGGGSASTAGGIKVTTLAILFLAAFAEARGDQDIVVYERRIPSDTVRLAVSVVLWGASIVVFATIAILTITDEPLEKILFDVISAFATCGLSAGLTSSELPDAAKYVLAATMLLGRVGTVTLATALSGTHRQTVYRRAKERPIVG</sequence>
<accession>A0A6J6K7H6</accession>
<feature type="transmembrane region" description="Helical" evidence="9">
    <location>
        <begin position="178"/>
        <end position="203"/>
    </location>
</feature>
<dbReference type="GO" id="GO:0008324">
    <property type="term" value="F:monoatomic cation transmembrane transporter activity"/>
    <property type="evidence" value="ECO:0007669"/>
    <property type="project" value="InterPro"/>
</dbReference>
<feature type="transmembrane region" description="Helical" evidence="9">
    <location>
        <begin position="50"/>
        <end position="71"/>
    </location>
</feature>
<keyword evidence="3" id="KW-1003">Cell membrane</keyword>
<evidence type="ECO:0000256" key="2">
    <source>
        <dbReference type="ARBA" id="ARBA00022448"/>
    </source>
</evidence>
<comment type="subcellular location">
    <subcellularLocation>
        <location evidence="1">Cell membrane</location>
        <topology evidence="1">Multi-pass membrane protein</topology>
    </subcellularLocation>
</comment>
<dbReference type="GO" id="GO:0030001">
    <property type="term" value="P:metal ion transport"/>
    <property type="evidence" value="ECO:0007669"/>
    <property type="project" value="UniProtKB-ARBA"/>
</dbReference>
<evidence type="ECO:0000256" key="9">
    <source>
        <dbReference type="SAM" id="Phobius"/>
    </source>
</evidence>
<organism evidence="10">
    <name type="scientific">freshwater metagenome</name>
    <dbReference type="NCBI Taxonomy" id="449393"/>
    <lineage>
        <taxon>unclassified sequences</taxon>
        <taxon>metagenomes</taxon>
        <taxon>ecological metagenomes</taxon>
    </lineage>
</organism>
<feature type="transmembrane region" description="Helical" evidence="9">
    <location>
        <begin position="470"/>
        <end position="491"/>
    </location>
</feature>
<feature type="transmembrane region" description="Helical" evidence="9">
    <location>
        <begin position="83"/>
        <end position="102"/>
    </location>
</feature>
<gene>
    <name evidence="10" type="ORF">UFOPK2158_00834</name>
</gene>
<evidence type="ECO:0000313" key="10">
    <source>
        <dbReference type="EMBL" id="CAB4644313.1"/>
    </source>
</evidence>
<evidence type="ECO:0000256" key="8">
    <source>
        <dbReference type="SAM" id="MobiDB-lite"/>
    </source>
</evidence>
<evidence type="ECO:0000256" key="5">
    <source>
        <dbReference type="ARBA" id="ARBA00022989"/>
    </source>
</evidence>
<keyword evidence="5 9" id="KW-1133">Transmembrane helix</keyword>
<evidence type="ECO:0000256" key="6">
    <source>
        <dbReference type="ARBA" id="ARBA00023065"/>
    </source>
</evidence>
<feature type="transmembrane region" description="Helical" evidence="9">
    <location>
        <begin position="410"/>
        <end position="434"/>
    </location>
</feature>
<dbReference type="InterPro" id="IPR003445">
    <property type="entry name" value="Cat_transpt"/>
</dbReference>
<feature type="region of interest" description="Disordered" evidence="8">
    <location>
        <begin position="1"/>
        <end position="31"/>
    </location>
</feature>
<keyword evidence="7 9" id="KW-0472">Membrane</keyword>
<reference evidence="10" key="1">
    <citation type="submission" date="2020-05" db="EMBL/GenBank/DDBJ databases">
        <authorList>
            <person name="Chiriac C."/>
            <person name="Salcher M."/>
            <person name="Ghai R."/>
            <person name="Kavagutti S V."/>
        </authorList>
    </citation>
    <scope>NUCLEOTIDE SEQUENCE</scope>
</reference>
<feature type="transmembrane region" description="Helical" evidence="9">
    <location>
        <begin position="242"/>
        <end position="266"/>
    </location>
</feature>
<evidence type="ECO:0000256" key="3">
    <source>
        <dbReference type="ARBA" id="ARBA00022475"/>
    </source>
</evidence>
<dbReference type="PANTHER" id="PTHR32024:SF1">
    <property type="entry name" value="KTR SYSTEM POTASSIUM UPTAKE PROTEIN B"/>
    <property type="match status" value="1"/>
</dbReference>
<feature type="compositionally biased region" description="Basic residues" evidence="8">
    <location>
        <begin position="9"/>
        <end position="22"/>
    </location>
</feature>
<proteinExistence type="predicted"/>
<name>A0A6J6K7H6_9ZZZZ</name>
<dbReference type="AlphaFoldDB" id="A0A6J6K7H6"/>
<keyword evidence="4 9" id="KW-0812">Transmembrane</keyword>
<feature type="transmembrane region" description="Helical" evidence="9">
    <location>
        <begin position="361"/>
        <end position="389"/>
    </location>
</feature>
<evidence type="ECO:0000256" key="4">
    <source>
        <dbReference type="ARBA" id="ARBA00022692"/>
    </source>
</evidence>
<protein>
    <submittedName>
        <fullName evidence="10">Unannotated protein</fullName>
    </submittedName>
</protein>
<keyword evidence="6" id="KW-0406">Ion transport</keyword>
<dbReference type="Pfam" id="PF02386">
    <property type="entry name" value="TrkH"/>
    <property type="match status" value="1"/>
</dbReference>
<dbReference type="PANTHER" id="PTHR32024">
    <property type="entry name" value="TRK SYSTEM POTASSIUM UPTAKE PROTEIN TRKG-RELATED"/>
    <property type="match status" value="1"/>
</dbReference>
<keyword evidence="2" id="KW-0813">Transport</keyword>
<dbReference type="EMBL" id="CAEZVY010000079">
    <property type="protein sequence ID" value="CAB4644313.1"/>
    <property type="molecule type" value="Genomic_DNA"/>
</dbReference>
<evidence type="ECO:0000256" key="1">
    <source>
        <dbReference type="ARBA" id="ARBA00004651"/>
    </source>
</evidence>
<evidence type="ECO:0000256" key="7">
    <source>
        <dbReference type="ARBA" id="ARBA00023136"/>
    </source>
</evidence>
<feature type="transmembrane region" description="Helical" evidence="9">
    <location>
        <begin position="114"/>
        <end position="138"/>
    </location>
</feature>
<dbReference type="GO" id="GO:0005886">
    <property type="term" value="C:plasma membrane"/>
    <property type="evidence" value="ECO:0007669"/>
    <property type="project" value="UniProtKB-SubCell"/>
</dbReference>